<gene>
    <name evidence="1" type="ORF">Sdagh_48920</name>
</gene>
<reference evidence="1" key="1">
    <citation type="submission" date="2024-05" db="EMBL/GenBank/DDBJ databases">
        <title>Whole genome shotgun sequence of Streptomyces daghestanicus NBRC 12762.</title>
        <authorList>
            <person name="Komaki H."/>
            <person name="Tamura T."/>
        </authorList>
    </citation>
    <scope>NUCLEOTIDE SEQUENCE</scope>
    <source>
        <strain evidence="1">NBRC 12762</strain>
    </source>
</reference>
<organism evidence="1 2">
    <name type="scientific">Streptomyces daghestanicus</name>
    <dbReference type="NCBI Taxonomy" id="66885"/>
    <lineage>
        <taxon>Bacteria</taxon>
        <taxon>Bacillati</taxon>
        <taxon>Actinomycetota</taxon>
        <taxon>Actinomycetes</taxon>
        <taxon>Kitasatosporales</taxon>
        <taxon>Streptomycetaceae</taxon>
        <taxon>Streptomyces</taxon>
    </lineage>
</organism>
<protein>
    <submittedName>
        <fullName evidence="1">Uncharacterized protein</fullName>
    </submittedName>
</protein>
<evidence type="ECO:0000313" key="2">
    <source>
        <dbReference type="Proteomes" id="UP001052655"/>
    </source>
</evidence>
<keyword evidence="2" id="KW-1185">Reference proteome</keyword>
<dbReference type="Pfam" id="PF19746">
    <property type="entry name" value="DUF6233"/>
    <property type="match status" value="1"/>
</dbReference>
<name>A0ABQ3Q7C9_9ACTN</name>
<sequence length="184" mass="20216">MTTPSGDAARPVPVRVVLPADPLLGHPEQEILARLWKRRQTETGWVYLVGLPSYRDLEDGRVEAAEYRVWVRAPDHVRPVDGVDYDQVPTEPLPPAPPTSTVREVLGERRPSGWVLAKVREGRGPARGVLHTPDCEEAPQGAPLLDLEHALNVAENPGTRLCTLCGCAQELTPMLNGFDHITDS</sequence>
<evidence type="ECO:0000313" key="1">
    <source>
        <dbReference type="EMBL" id="GHI33162.1"/>
    </source>
</evidence>
<accession>A0ABQ3Q7C9</accession>
<proteinExistence type="predicted"/>
<dbReference type="InterPro" id="IPR046200">
    <property type="entry name" value="DUF6233"/>
</dbReference>
<comment type="caution">
    <text evidence="1">The sequence shown here is derived from an EMBL/GenBank/DDBJ whole genome shotgun (WGS) entry which is preliminary data.</text>
</comment>
<dbReference type="EMBL" id="BNDX01000013">
    <property type="protein sequence ID" value="GHI33162.1"/>
    <property type="molecule type" value="Genomic_DNA"/>
</dbReference>
<dbReference type="Proteomes" id="UP001052655">
    <property type="component" value="Unassembled WGS sequence"/>
</dbReference>